<keyword evidence="3" id="KW-0378">Hydrolase</keyword>
<dbReference type="Gene3D" id="2.130.10.10">
    <property type="entry name" value="YVTN repeat-like/Quinoprotein amine dehydrogenase"/>
    <property type="match status" value="1"/>
</dbReference>
<evidence type="ECO:0000259" key="2">
    <source>
        <dbReference type="Pfam" id="PF15902"/>
    </source>
</evidence>
<reference evidence="3 4" key="1">
    <citation type="submission" date="2020-12" db="EMBL/GenBank/DDBJ databases">
        <title>WGS of Thermoactinomyces spp.</title>
        <authorList>
            <person name="Cheng K."/>
        </authorList>
    </citation>
    <scope>NUCLEOTIDE SEQUENCE [LARGE SCALE GENOMIC DNA]</scope>
    <source>
        <strain evidence="4">CICC 10671\DSM 43846</strain>
    </source>
</reference>
<dbReference type="RefSeq" id="WP_181732690.1">
    <property type="nucleotide sequence ID" value="NZ_JACEIR010000010.1"/>
</dbReference>
<dbReference type="EMBL" id="JAECVW010000007">
    <property type="protein sequence ID" value="MBH8595917.1"/>
    <property type="molecule type" value="Genomic_DNA"/>
</dbReference>
<evidence type="ECO:0000256" key="1">
    <source>
        <dbReference type="ARBA" id="ARBA00022737"/>
    </source>
</evidence>
<dbReference type="InterPro" id="IPR052025">
    <property type="entry name" value="Xyloglucanase_GH74"/>
</dbReference>
<feature type="domain" description="Sortilin N-terminal" evidence="2">
    <location>
        <begin position="114"/>
        <end position="284"/>
    </location>
</feature>
<keyword evidence="1" id="KW-0677">Repeat</keyword>
<dbReference type="Pfam" id="PF15902">
    <property type="entry name" value="Sortilin-Vps10"/>
    <property type="match status" value="1"/>
</dbReference>
<dbReference type="GO" id="GO:0016787">
    <property type="term" value="F:hydrolase activity"/>
    <property type="evidence" value="ECO:0007669"/>
    <property type="project" value="UniProtKB-KW"/>
</dbReference>
<keyword evidence="4" id="KW-1185">Reference proteome</keyword>
<protein>
    <submittedName>
        <fullName evidence="3">Glycosyl hydrolase</fullName>
    </submittedName>
</protein>
<dbReference type="InterPro" id="IPR031778">
    <property type="entry name" value="Sortilin_N"/>
</dbReference>
<name>A0A8I1DFE7_THEIN</name>
<dbReference type="InterPro" id="IPR015943">
    <property type="entry name" value="WD40/YVTN_repeat-like_dom_sf"/>
</dbReference>
<evidence type="ECO:0000313" key="4">
    <source>
        <dbReference type="Proteomes" id="UP000633619"/>
    </source>
</evidence>
<dbReference type="GO" id="GO:0010411">
    <property type="term" value="P:xyloglucan metabolic process"/>
    <property type="evidence" value="ECO:0007669"/>
    <property type="project" value="TreeGrafter"/>
</dbReference>
<evidence type="ECO:0000313" key="3">
    <source>
        <dbReference type="EMBL" id="MBH8595917.1"/>
    </source>
</evidence>
<organism evidence="3 4">
    <name type="scientific">Thermoactinomyces intermedius</name>
    <dbReference type="NCBI Taxonomy" id="2024"/>
    <lineage>
        <taxon>Bacteria</taxon>
        <taxon>Bacillati</taxon>
        <taxon>Bacillota</taxon>
        <taxon>Bacilli</taxon>
        <taxon>Bacillales</taxon>
        <taxon>Thermoactinomycetaceae</taxon>
        <taxon>Thermoactinomyces</taxon>
    </lineage>
</organism>
<comment type="caution">
    <text evidence="3">The sequence shown here is derived from an EMBL/GenBank/DDBJ whole genome shotgun (WGS) entry which is preliminary data.</text>
</comment>
<dbReference type="PANTHER" id="PTHR43739:SF5">
    <property type="entry name" value="EXO-ALPHA-SIALIDASE"/>
    <property type="match status" value="1"/>
</dbReference>
<dbReference type="PANTHER" id="PTHR43739">
    <property type="entry name" value="XYLOGLUCANASE (EUROFUNG)"/>
    <property type="match status" value="1"/>
</dbReference>
<dbReference type="SUPFAM" id="SSF110296">
    <property type="entry name" value="Oligoxyloglucan reducing end-specific cellobiohydrolase"/>
    <property type="match status" value="1"/>
</dbReference>
<dbReference type="Proteomes" id="UP000633619">
    <property type="component" value="Unassembled WGS sequence"/>
</dbReference>
<gene>
    <name evidence="3" type="ORF">I8U20_11300</name>
</gene>
<proteinExistence type="predicted"/>
<dbReference type="AlphaFoldDB" id="A0A8I1DFE7"/>
<accession>A0A8I1DFE7</accession>
<sequence length="358" mass="40285">MKRLLLGMERELLVADLDDGESAGTTSRLKGMQPTCIAQDPFRPERLYCGTFGRGLWCSDDFGDSWYPVGDGCDYFEPLKEKGILYEKITAVAVSPHQKENGYGMVYVGTEPSALFSSEDGGKTWREHKEMKFVPSHRTWSFPPRPHTHHVRWITPDPEQSERIYVSIEFGAVLRSLDGGKTWEDKKFQGPLDAHTLLMHPGQPDRLYAACGDGLFREGCGYMESRDGGQSWIPLGQDLKHPYLYGMAVDAKKPDWVLVSASIHPNHGHHARMEQASSTIYRKEGDRWLEAVDGLPGPEGMLISALANDPSESGVFYALNNLGLFRSVDVGKTWEKINLGWKEEYRSQHPHTLLVVDC</sequence>
<dbReference type="CDD" id="cd15482">
    <property type="entry name" value="Sialidase_non-viral"/>
    <property type="match status" value="1"/>
</dbReference>